<feature type="signal peptide" evidence="2">
    <location>
        <begin position="1"/>
        <end position="17"/>
    </location>
</feature>
<dbReference type="Gene3D" id="3.40.33.10">
    <property type="entry name" value="CAP"/>
    <property type="match status" value="1"/>
</dbReference>
<dbReference type="InterPro" id="IPR001283">
    <property type="entry name" value="CRISP-related"/>
</dbReference>
<feature type="chain" id="PRO_5002252686" description="SCP domain-containing protein" evidence="2">
    <location>
        <begin position="18"/>
        <end position="316"/>
    </location>
</feature>
<dbReference type="InterPro" id="IPR035940">
    <property type="entry name" value="CAP_sf"/>
</dbReference>
<evidence type="ECO:0000256" key="2">
    <source>
        <dbReference type="SAM" id="SignalP"/>
    </source>
</evidence>
<sequence>MRKEAVLLFASLAAAQSTTTLSQVSYVYTSTSTVTIWEFTTTTTCDCTSSSSASASVDPTLTQSSSSSTTTTTTTSSTTAVTTNGDLPVTSTSLSPTLSTLPGTSTQLSSSMSISTQLPSSSISVASSSTSIGSGPVVTNQAYIDAIVQNHNAHRYNHSAPFLNWSPSLAATARKTAERCVYEHDTATDGGGYGQNIGAGFDATPAQMRNFVSGSLYNGEVGFYTAYGSEPNMDDFTKWGHFTQIVWKATTSVGCYTNDCSATGLAKAAGVLPFFTVCNYSPPGNLLGSFAVNVGSSIGLPTLPPPYDVTPYLPPQ</sequence>
<evidence type="ECO:0000313" key="5">
    <source>
        <dbReference type="Proteomes" id="UP000054302"/>
    </source>
</evidence>
<feature type="domain" description="SCP" evidence="3">
    <location>
        <begin position="142"/>
        <end position="288"/>
    </location>
</feature>
<dbReference type="EMBL" id="KN847522">
    <property type="protein sequence ID" value="KIV92407.1"/>
    <property type="molecule type" value="Genomic_DNA"/>
</dbReference>
<dbReference type="OrthoDB" id="337038at2759"/>
<dbReference type="STRING" id="212818.A0A0D1ZCK3"/>
<keyword evidence="2" id="KW-0732">Signal</keyword>
<protein>
    <recommendedName>
        <fullName evidence="3">SCP domain-containing protein</fullName>
    </recommendedName>
</protein>
<dbReference type="CDD" id="cd05380">
    <property type="entry name" value="CAP_euk"/>
    <property type="match status" value="1"/>
</dbReference>
<dbReference type="AlphaFoldDB" id="A0A0D1ZCK3"/>
<feature type="region of interest" description="Disordered" evidence="1">
    <location>
        <begin position="49"/>
        <end position="112"/>
    </location>
</feature>
<dbReference type="VEuPathDB" id="FungiDB:PV10_03707"/>
<evidence type="ECO:0000313" key="4">
    <source>
        <dbReference type="EMBL" id="KIV92407.1"/>
    </source>
</evidence>
<dbReference type="InterPro" id="IPR018244">
    <property type="entry name" value="Allrgn_V5/Tpx1_CS"/>
</dbReference>
<dbReference type="PROSITE" id="PS01009">
    <property type="entry name" value="CRISP_1"/>
    <property type="match status" value="1"/>
</dbReference>
<evidence type="ECO:0000256" key="1">
    <source>
        <dbReference type="SAM" id="MobiDB-lite"/>
    </source>
</evidence>
<evidence type="ECO:0000259" key="3">
    <source>
        <dbReference type="SMART" id="SM00198"/>
    </source>
</evidence>
<dbReference type="SMART" id="SM00198">
    <property type="entry name" value="SCP"/>
    <property type="match status" value="1"/>
</dbReference>
<dbReference type="GO" id="GO:0005576">
    <property type="term" value="C:extracellular region"/>
    <property type="evidence" value="ECO:0007669"/>
    <property type="project" value="InterPro"/>
</dbReference>
<dbReference type="Proteomes" id="UP000054302">
    <property type="component" value="Unassembled WGS sequence"/>
</dbReference>
<dbReference type="SUPFAM" id="SSF55797">
    <property type="entry name" value="PR-1-like"/>
    <property type="match status" value="1"/>
</dbReference>
<name>A0A0D1ZCK3_EXOME</name>
<dbReference type="HOGENOM" id="CLU_035730_5_0_1"/>
<keyword evidence="5" id="KW-1185">Reference proteome</keyword>
<organism evidence="4 5">
    <name type="scientific">Exophiala mesophila</name>
    <name type="common">Black yeast-like fungus</name>
    <dbReference type="NCBI Taxonomy" id="212818"/>
    <lineage>
        <taxon>Eukaryota</taxon>
        <taxon>Fungi</taxon>
        <taxon>Dikarya</taxon>
        <taxon>Ascomycota</taxon>
        <taxon>Pezizomycotina</taxon>
        <taxon>Eurotiomycetes</taxon>
        <taxon>Chaetothyriomycetidae</taxon>
        <taxon>Chaetothyriales</taxon>
        <taxon>Herpotrichiellaceae</taxon>
        <taxon>Exophiala</taxon>
    </lineage>
</organism>
<reference evidence="4 5" key="1">
    <citation type="submission" date="2015-01" db="EMBL/GenBank/DDBJ databases">
        <title>The Genome Sequence of Exophiala mesophila CBS40295.</title>
        <authorList>
            <consortium name="The Broad Institute Genomics Platform"/>
            <person name="Cuomo C."/>
            <person name="de Hoog S."/>
            <person name="Gorbushina A."/>
            <person name="Stielow B."/>
            <person name="Teixiera M."/>
            <person name="Abouelleil A."/>
            <person name="Chapman S.B."/>
            <person name="Priest M."/>
            <person name="Young S.K."/>
            <person name="Wortman J."/>
            <person name="Nusbaum C."/>
            <person name="Birren B."/>
        </authorList>
    </citation>
    <scope>NUCLEOTIDE SEQUENCE [LARGE SCALE GENOMIC DNA]</scope>
    <source>
        <strain evidence="4 5">CBS 40295</strain>
    </source>
</reference>
<dbReference type="RefSeq" id="XP_016223981.1">
    <property type="nucleotide sequence ID" value="XM_016368193.1"/>
</dbReference>
<gene>
    <name evidence="4" type="ORF">PV10_03707</name>
</gene>
<dbReference type="InterPro" id="IPR014044">
    <property type="entry name" value="CAP_dom"/>
</dbReference>
<proteinExistence type="predicted"/>
<dbReference type="OMA" id="YEAKPMP"/>
<dbReference type="PRINTS" id="PR00837">
    <property type="entry name" value="V5TPXLIKE"/>
</dbReference>
<dbReference type="PANTHER" id="PTHR10334">
    <property type="entry name" value="CYSTEINE-RICH SECRETORY PROTEIN-RELATED"/>
    <property type="match status" value="1"/>
</dbReference>
<accession>A0A0D1ZCK3</accession>
<dbReference type="GeneID" id="27321552"/>
<dbReference type="Pfam" id="PF00188">
    <property type="entry name" value="CAP"/>
    <property type="match status" value="1"/>
</dbReference>